<feature type="compositionally biased region" description="Basic residues" evidence="3">
    <location>
        <begin position="635"/>
        <end position="646"/>
    </location>
</feature>
<evidence type="ECO:0000256" key="3">
    <source>
        <dbReference type="SAM" id="MobiDB-lite"/>
    </source>
</evidence>
<feature type="compositionally biased region" description="Basic and acidic residues" evidence="3">
    <location>
        <begin position="587"/>
        <end position="604"/>
    </location>
</feature>
<feature type="region of interest" description="Disordered" evidence="3">
    <location>
        <begin position="109"/>
        <end position="184"/>
    </location>
</feature>
<evidence type="ECO:0000256" key="1">
    <source>
        <dbReference type="ARBA" id="ARBA00004123"/>
    </source>
</evidence>
<feature type="compositionally biased region" description="Acidic residues" evidence="3">
    <location>
        <begin position="129"/>
        <end position="144"/>
    </location>
</feature>
<feature type="compositionally biased region" description="Basic and acidic residues" evidence="3">
    <location>
        <begin position="647"/>
        <end position="658"/>
    </location>
</feature>
<keyword evidence="2" id="KW-0539">Nucleus</keyword>
<dbReference type="InParanoid" id="A0A7M7NL95"/>
<feature type="region of interest" description="Disordered" evidence="3">
    <location>
        <begin position="586"/>
        <end position="667"/>
    </location>
</feature>
<feature type="compositionally biased region" description="Basic and acidic residues" evidence="3">
    <location>
        <begin position="619"/>
        <end position="634"/>
    </location>
</feature>
<dbReference type="RefSeq" id="XP_030838190.1">
    <property type="nucleotide sequence ID" value="XM_030982330.1"/>
</dbReference>
<feature type="compositionally biased region" description="Low complexity" evidence="3">
    <location>
        <begin position="526"/>
        <end position="538"/>
    </location>
</feature>
<keyword evidence="5" id="KW-1185">Reference proteome</keyword>
<dbReference type="GeneID" id="548624"/>
<proteinExistence type="predicted"/>
<accession>A0A7M7NL95</accession>
<dbReference type="PANTHER" id="PTHR16171:SF12">
    <property type="entry name" value="BASIC IMMUNOGLOBULIN-LIKE VARIABLE MOTIF-CONTAINING PROTEIN"/>
    <property type="match status" value="1"/>
</dbReference>
<comment type="subcellular location">
    <subcellularLocation>
        <location evidence="1">Nucleus</location>
    </subcellularLocation>
</comment>
<dbReference type="EnsemblMetazoa" id="XM_030982330">
    <property type="protein sequence ID" value="XP_030838190"/>
    <property type="gene ID" value="LOC548624"/>
</dbReference>
<evidence type="ECO:0000256" key="2">
    <source>
        <dbReference type="ARBA" id="ARBA00023242"/>
    </source>
</evidence>
<feature type="region of interest" description="Disordered" evidence="3">
    <location>
        <begin position="234"/>
        <end position="267"/>
    </location>
</feature>
<evidence type="ECO:0000313" key="5">
    <source>
        <dbReference type="Proteomes" id="UP000007110"/>
    </source>
</evidence>
<evidence type="ECO:0008006" key="6">
    <source>
        <dbReference type="Google" id="ProtNLM"/>
    </source>
</evidence>
<feature type="compositionally biased region" description="Low complexity" evidence="3">
    <location>
        <begin position="18"/>
        <end position="29"/>
    </location>
</feature>
<dbReference type="AlphaFoldDB" id="A0A7M7NL95"/>
<dbReference type="PANTHER" id="PTHR16171">
    <property type="entry name" value="DNA REPAIR PROTEIN COMPLEMENTING XP-G CELLS-RELATED"/>
    <property type="match status" value="1"/>
</dbReference>
<feature type="region of interest" description="Disordered" evidence="3">
    <location>
        <begin position="1"/>
        <end position="45"/>
    </location>
</feature>
<feature type="compositionally biased region" description="Basic residues" evidence="3">
    <location>
        <begin position="237"/>
        <end position="256"/>
    </location>
</feature>
<feature type="region of interest" description="Disordered" evidence="3">
    <location>
        <begin position="514"/>
        <end position="567"/>
    </location>
</feature>
<protein>
    <recommendedName>
        <fullName evidence="6">Basic immunoglobulin-like variable motif-containing protein</fullName>
    </recommendedName>
</protein>
<reference evidence="5" key="1">
    <citation type="submission" date="2015-02" db="EMBL/GenBank/DDBJ databases">
        <title>Genome sequencing for Strongylocentrotus purpuratus.</title>
        <authorList>
            <person name="Murali S."/>
            <person name="Liu Y."/>
            <person name="Vee V."/>
            <person name="English A."/>
            <person name="Wang M."/>
            <person name="Skinner E."/>
            <person name="Han Y."/>
            <person name="Muzny D.M."/>
            <person name="Worley K.C."/>
            <person name="Gibbs R.A."/>
        </authorList>
    </citation>
    <scope>NUCLEOTIDE SEQUENCE</scope>
</reference>
<organism evidence="4 5">
    <name type="scientific">Strongylocentrotus purpuratus</name>
    <name type="common">Purple sea urchin</name>
    <dbReference type="NCBI Taxonomy" id="7668"/>
    <lineage>
        <taxon>Eukaryota</taxon>
        <taxon>Metazoa</taxon>
        <taxon>Echinodermata</taxon>
        <taxon>Eleutherozoa</taxon>
        <taxon>Echinozoa</taxon>
        <taxon>Echinoidea</taxon>
        <taxon>Euechinoidea</taxon>
        <taxon>Echinacea</taxon>
        <taxon>Camarodonta</taxon>
        <taxon>Echinidea</taxon>
        <taxon>Strongylocentrotidae</taxon>
        <taxon>Strongylocentrotus</taxon>
    </lineage>
</organism>
<dbReference type="OrthoDB" id="31113at2759"/>
<dbReference type="GO" id="GO:0005634">
    <property type="term" value="C:nucleus"/>
    <property type="evidence" value="ECO:0007669"/>
    <property type="project" value="UniProtKB-SubCell"/>
</dbReference>
<dbReference type="OMA" id="MAFCRSA"/>
<reference evidence="4" key="2">
    <citation type="submission" date="2021-01" db="UniProtKB">
        <authorList>
            <consortium name="EnsemblMetazoa"/>
        </authorList>
    </citation>
    <scope>IDENTIFICATION</scope>
</reference>
<name>A0A7M7NL95_STRPU</name>
<evidence type="ECO:0000313" key="4">
    <source>
        <dbReference type="EnsemblMetazoa" id="XP_030838190"/>
    </source>
</evidence>
<dbReference type="KEGG" id="spu:548624"/>
<sequence>MGNWPSVLSGEGSEDSSSESNNESNNQETSDQENTRHLCGSEESYFSEEELLPIVYPDDDDDAAARDDVLGDFLSVKEDGEFTTDEVDGSRYDLAPEYYPTSLHEDITARFSDLASPVDRKESSYSSTDDYDDNDSDDEEEEEDDHHYQRRRNDKYSLMKEDDDDNELSSIPLPPPSSPYEVASAEQMQGVTAYLNADRPDTLQETIVPVESHAEECSAPERVVAWEIDVSDMTGSKKTKKRPPNKLSKAKSRKSSSKGSMDSAYIPPTVSTTPELLAQRKCLDQKRWFCVSRPQYSKSCGLSSLVSCWNYLFSTLGGGTMPPITQEQALNVLGFQPPFGEIRFGPFTGNATLMRWFKQLNDHYRVRGRAYFQYKPHGRSRTVGRTSAQGLHLLRQGLKDPNMAFIYHCHNHYFCPIGYEDVPLKAVDAYRDPLNLDEVETWILIGDPSRKQPGIHCFKWEDISTDLNCQNPDYLNIRKLRLGVQQRRTKRTGGNLHCIMAFCRSAGFLTKPTKSKKEGAMKDTFSNSKSSKSGSVRMSGRKVGESKSEGMVGRPAPGGSVPCLQTGKADSSDIIEHFASETVSCDHSSEGRSCRSEVVEKTKSESQVGRRRAKASVVKQEDKEIRVKSSEAKKKVVRNKKTKKQKTNKDISVNRDETSPQGPFDDNIHVDQVDFTWPVTSGDSTVHHLQSGQVLKEETDQVDEFIKNVSTRFTHSLSPAEHAEVEALKTAMNQSQSNPGVDMKREEDWVLLGQTNYEGQDANRFTSPGETVMGLPGFRGMGVDDLANADDLREGGGMDGEVSELAKHLIDQYLVSIIDSIDRQKVNTAGGTDNN</sequence>
<dbReference type="Proteomes" id="UP000007110">
    <property type="component" value="Unassembled WGS sequence"/>
</dbReference>